<feature type="domain" description="KIB1-4 beta-propeller" evidence="1">
    <location>
        <begin position="81"/>
        <end position="238"/>
    </location>
</feature>
<sequence length="268" mass="29933">MAPKRISRRSIAHNKKRAEARLIGLAEDEEQKPLTTISASLANIQPRPSILICHGKQNSPTDPNCRAFFLNGPLNFNISYKIGAKEFQRQELNLGDDYLIDAINFQGKIYGLSLPSCSLHCADFAQNDEENLPEFREITNGGLVGDLVPRLDLAHSYLIESCGALLFVHKFCLGSEVVDFKIFRADFGGKRWEKIKSIGDDRVIFINDWRGFSTSIAGSGIKGNCIYFVNHGGMSVYDLEDQSVLMSSHFDAQESDIRWLLISSSNVL</sequence>
<dbReference type="AlphaFoldDB" id="A0ABD3B532"/>
<dbReference type="Proteomes" id="UP001630127">
    <property type="component" value="Unassembled WGS sequence"/>
</dbReference>
<gene>
    <name evidence="2" type="ORF">ACH5RR_002011</name>
</gene>
<dbReference type="Pfam" id="PF03478">
    <property type="entry name" value="Beta-prop_KIB1-4"/>
    <property type="match status" value="1"/>
</dbReference>
<accession>A0ABD3B532</accession>
<evidence type="ECO:0000259" key="1">
    <source>
        <dbReference type="Pfam" id="PF03478"/>
    </source>
</evidence>
<dbReference type="InterPro" id="IPR005174">
    <property type="entry name" value="KIB1-4_b-propeller"/>
</dbReference>
<keyword evidence="3" id="KW-1185">Reference proteome</keyword>
<proteinExistence type="predicted"/>
<organism evidence="2 3">
    <name type="scientific">Cinchona calisaya</name>
    <dbReference type="NCBI Taxonomy" id="153742"/>
    <lineage>
        <taxon>Eukaryota</taxon>
        <taxon>Viridiplantae</taxon>
        <taxon>Streptophyta</taxon>
        <taxon>Embryophyta</taxon>
        <taxon>Tracheophyta</taxon>
        <taxon>Spermatophyta</taxon>
        <taxon>Magnoliopsida</taxon>
        <taxon>eudicotyledons</taxon>
        <taxon>Gunneridae</taxon>
        <taxon>Pentapetalae</taxon>
        <taxon>asterids</taxon>
        <taxon>lamiids</taxon>
        <taxon>Gentianales</taxon>
        <taxon>Rubiaceae</taxon>
        <taxon>Cinchonoideae</taxon>
        <taxon>Cinchoneae</taxon>
        <taxon>Cinchona</taxon>
    </lineage>
</organism>
<dbReference type="PANTHER" id="PTHR40891:SF1">
    <property type="entry name" value="DUF295 DOMAIN-CONTAINING PROTEIN"/>
    <property type="match status" value="1"/>
</dbReference>
<evidence type="ECO:0000313" key="2">
    <source>
        <dbReference type="EMBL" id="KAL3538645.1"/>
    </source>
</evidence>
<name>A0ABD3B532_9GENT</name>
<dbReference type="EMBL" id="JBJUIK010000001">
    <property type="protein sequence ID" value="KAL3538645.1"/>
    <property type="molecule type" value="Genomic_DNA"/>
</dbReference>
<evidence type="ECO:0000313" key="3">
    <source>
        <dbReference type="Proteomes" id="UP001630127"/>
    </source>
</evidence>
<dbReference type="PANTHER" id="PTHR40891">
    <property type="entry name" value="DUF295 DOMAIN-CONTAINING PROTEIN"/>
    <property type="match status" value="1"/>
</dbReference>
<comment type="caution">
    <text evidence="2">The sequence shown here is derived from an EMBL/GenBank/DDBJ whole genome shotgun (WGS) entry which is preliminary data.</text>
</comment>
<protein>
    <recommendedName>
        <fullName evidence="1">KIB1-4 beta-propeller domain-containing protein</fullName>
    </recommendedName>
</protein>
<reference evidence="2 3" key="1">
    <citation type="submission" date="2024-11" db="EMBL/GenBank/DDBJ databases">
        <title>A near-complete genome assembly of Cinchona calisaya.</title>
        <authorList>
            <person name="Lian D.C."/>
            <person name="Zhao X.W."/>
            <person name="Wei L."/>
        </authorList>
    </citation>
    <scope>NUCLEOTIDE SEQUENCE [LARGE SCALE GENOMIC DNA]</scope>
    <source>
        <tissue evidence="2">Nenye</tissue>
    </source>
</reference>